<evidence type="ECO:0000313" key="2">
    <source>
        <dbReference type="EMBL" id="MCS3710601.1"/>
    </source>
</evidence>
<keyword evidence="1" id="KW-0732">Signal</keyword>
<dbReference type="PROSITE" id="PS51257">
    <property type="entry name" value="PROKAR_LIPOPROTEIN"/>
    <property type="match status" value="1"/>
</dbReference>
<name>A0A9X2UUM7_9BACT</name>
<proteinExistence type="predicted"/>
<feature type="chain" id="PRO_5041195136" description="SusD/RagB family nutrient-binding outer membrane lipoprotein" evidence="1">
    <location>
        <begin position="28"/>
        <end position="505"/>
    </location>
</feature>
<dbReference type="InterPro" id="IPR041662">
    <property type="entry name" value="SusD-like_2"/>
</dbReference>
<dbReference type="Pfam" id="PF12771">
    <property type="entry name" value="SusD-like_2"/>
    <property type="match status" value="1"/>
</dbReference>
<dbReference type="SUPFAM" id="SSF48452">
    <property type="entry name" value="TPR-like"/>
    <property type="match status" value="1"/>
</dbReference>
<reference evidence="2" key="1">
    <citation type="submission" date="2022-08" db="EMBL/GenBank/DDBJ databases">
        <title>Genomic Encyclopedia of Type Strains, Phase V (KMG-V): Genome sequencing to study the core and pangenomes of soil and plant-associated prokaryotes.</title>
        <authorList>
            <person name="Whitman W."/>
        </authorList>
    </citation>
    <scope>NUCLEOTIDE SEQUENCE</scope>
    <source>
        <strain evidence="2">SP3049</strain>
    </source>
</reference>
<evidence type="ECO:0000256" key="1">
    <source>
        <dbReference type="SAM" id="SignalP"/>
    </source>
</evidence>
<organism evidence="2 3">
    <name type="scientific">Salinibacter ruber</name>
    <dbReference type="NCBI Taxonomy" id="146919"/>
    <lineage>
        <taxon>Bacteria</taxon>
        <taxon>Pseudomonadati</taxon>
        <taxon>Rhodothermota</taxon>
        <taxon>Rhodothermia</taxon>
        <taxon>Rhodothermales</taxon>
        <taxon>Salinibacteraceae</taxon>
        <taxon>Salinibacter</taxon>
    </lineage>
</organism>
<protein>
    <recommendedName>
        <fullName evidence="4">SusD/RagB family nutrient-binding outer membrane lipoprotein</fullName>
    </recommendedName>
</protein>
<evidence type="ECO:0008006" key="4">
    <source>
        <dbReference type="Google" id="ProtNLM"/>
    </source>
</evidence>
<feature type="signal peptide" evidence="1">
    <location>
        <begin position="1"/>
        <end position="27"/>
    </location>
</feature>
<sequence>MRSLHFPSSLRAPSFLALLAIFAVAVASTGCDSRFEDVNDNPNEPKEVTPNLLLPDIIRGSVNTSVNTAHTTGNLVLQYTAKVSFATEIDRYNWAGVGYWQPLYGDLRNVEDMIQIAQERDQPQYEGVGLVLKSWIFSMLTNAYGDVPYSESVAVQEGIETPKYDRQEAIYRGMLADLRRANELLTPGSGSIQGDILYDGDLMKWKKLANSLRLRLLMRLSEKDISLNLDGGDVPVSQAFQSITSAPDAAPVFTSNDDNAALEYLDSRPNEWPRHTSRIGTFRTFRLSETLTDTLKHFDDPRLSVFGDPTAASVEDGSPKFVGVPNGLTNDASDGFNGGRDFQSGLNFTRYYDEPDAAKGLIMTYAEVLFLKAEAAERGWISSDAQTHYREAVKASFEQYGQSTPPGYFGQAGVSYPTNNSAQARERIGTQKWIALFYTGLEGWFNWRRTGIPDIDPSVDNVNGDEIPVRFRYPESEQSLNADNYQAALDRQGPNSINTEMWLLE</sequence>
<comment type="caution">
    <text evidence="2">The sequence shown here is derived from an EMBL/GenBank/DDBJ whole genome shotgun (WGS) entry which is preliminary data.</text>
</comment>
<dbReference type="Proteomes" id="UP001155057">
    <property type="component" value="Unassembled WGS sequence"/>
</dbReference>
<dbReference type="AlphaFoldDB" id="A0A9X2UUM7"/>
<evidence type="ECO:0000313" key="3">
    <source>
        <dbReference type="Proteomes" id="UP001155057"/>
    </source>
</evidence>
<gene>
    <name evidence="2" type="ORF">GGP61_002214</name>
</gene>
<dbReference type="RefSeq" id="WP_011405561.1">
    <property type="nucleotide sequence ID" value="NZ_CALTRY010000001.1"/>
</dbReference>
<dbReference type="Gene3D" id="1.25.40.390">
    <property type="match status" value="1"/>
</dbReference>
<dbReference type="InterPro" id="IPR011990">
    <property type="entry name" value="TPR-like_helical_dom_sf"/>
</dbReference>
<dbReference type="EMBL" id="JANUAE010000007">
    <property type="protein sequence ID" value="MCS3710601.1"/>
    <property type="molecule type" value="Genomic_DNA"/>
</dbReference>
<accession>A0A9X2UUM7</accession>